<reference evidence="1 2" key="1">
    <citation type="journal article" date="2011" name="Stand. Genomic Sci.">
        <title>Complete genome sequence of Odoribacter splanchnicus type strain (1651/6).</title>
        <authorList>
            <consortium name="US DOE Joint Genome Institute (JGI-PGF)"/>
            <person name="Goker M."/>
            <person name="Gronow S."/>
            <person name="Zeytun A."/>
            <person name="Nolan M."/>
            <person name="Lucas S."/>
            <person name="Lapidus A."/>
            <person name="Hammon N."/>
            <person name="Deshpande S."/>
            <person name="Cheng J.F."/>
            <person name="Pitluck S."/>
            <person name="Liolios K."/>
            <person name="Pagani I."/>
            <person name="Ivanova N."/>
            <person name="Mavromatis K."/>
            <person name="Ovchinikova G."/>
            <person name="Pati A."/>
            <person name="Tapia R."/>
            <person name="Han C."/>
            <person name="Goodwin L."/>
            <person name="Chen A."/>
            <person name="Palaniappan K."/>
            <person name="Land M."/>
            <person name="Hauser L."/>
            <person name="Jeffries C.D."/>
            <person name="Brambilla E.M."/>
            <person name="Rohde M."/>
            <person name="Detter J.C."/>
            <person name="Woyke T."/>
            <person name="Bristow J."/>
            <person name="Markowitz V."/>
            <person name="Hugenholtz P."/>
            <person name="Eisen J.A."/>
            <person name="Kyrpides N.C."/>
            <person name="Klenk H.P."/>
        </authorList>
    </citation>
    <scope>NUCLEOTIDE SEQUENCE [LARGE SCALE GENOMIC DNA]</scope>
    <source>
        <strain evidence="2">ATCC 29572 / DSM 20712 / JCM 15291 / NCTC 10825 / 1651/6</strain>
    </source>
</reference>
<dbReference type="Proteomes" id="UP000006657">
    <property type="component" value="Chromosome"/>
</dbReference>
<evidence type="ECO:0000313" key="1">
    <source>
        <dbReference type="EMBL" id="ADY32070.1"/>
    </source>
</evidence>
<proteinExistence type="predicted"/>
<keyword evidence="2" id="KW-1185">Reference proteome</keyword>
<evidence type="ECO:0000313" key="2">
    <source>
        <dbReference type="Proteomes" id="UP000006657"/>
    </source>
</evidence>
<gene>
    <name evidence="1" type="ordered locus">Odosp_1002</name>
</gene>
<dbReference type="HOGENOM" id="CLU_3404583_0_0_10"/>
<dbReference type="AlphaFoldDB" id="F9Z9S0"/>
<dbReference type="PaxDb" id="709991-Odosp_1002"/>
<dbReference type="EMBL" id="CP002544">
    <property type="protein sequence ID" value="ADY32070.1"/>
    <property type="molecule type" value="Genomic_DNA"/>
</dbReference>
<dbReference type="KEGG" id="osp:Odosp_1002"/>
<organism evidence="1 2">
    <name type="scientific">Odoribacter splanchnicus (strain ATCC 29572 / DSM 20712 / CIP 104287 / JCM 15291 / NCTC 10825 / 1651/6)</name>
    <name type="common">Bacteroides splanchnicus</name>
    <dbReference type="NCBI Taxonomy" id="709991"/>
    <lineage>
        <taxon>Bacteria</taxon>
        <taxon>Pseudomonadati</taxon>
        <taxon>Bacteroidota</taxon>
        <taxon>Bacteroidia</taxon>
        <taxon>Bacteroidales</taxon>
        <taxon>Odoribacteraceae</taxon>
        <taxon>Odoribacter</taxon>
    </lineage>
</organism>
<protein>
    <submittedName>
        <fullName evidence="1">Uncharacterized protein</fullName>
    </submittedName>
</protein>
<name>F9Z9S0_ODOSD</name>
<accession>F9Z9S0</accession>
<sequence>MDVVKWHSDLMTKLAEGQINCQNMYKTLLA</sequence>